<dbReference type="EMBL" id="CABIJS010000611">
    <property type="protein sequence ID" value="VUZ54253.1"/>
    <property type="molecule type" value="Genomic_DNA"/>
</dbReference>
<gene>
    <name evidence="1" type="ORF">WMSIL1_LOCUS12333</name>
</gene>
<reference evidence="1 2" key="1">
    <citation type="submission" date="2019-07" db="EMBL/GenBank/DDBJ databases">
        <authorList>
            <person name="Jastrzebski P J."/>
            <person name="Paukszto L."/>
            <person name="Jastrzebski P J."/>
        </authorList>
    </citation>
    <scope>NUCLEOTIDE SEQUENCE [LARGE SCALE GENOMIC DNA]</scope>
    <source>
        <strain evidence="1 2">WMS-il1</strain>
    </source>
</reference>
<name>A0A564Z5G1_HYMDI</name>
<organism evidence="1 2">
    <name type="scientific">Hymenolepis diminuta</name>
    <name type="common">Rat tapeworm</name>
    <dbReference type="NCBI Taxonomy" id="6216"/>
    <lineage>
        <taxon>Eukaryota</taxon>
        <taxon>Metazoa</taxon>
        <taxon>Spiralia</taxon>
        <taxon>Lophotrochozoa</taxon>
        <taxon>Platyhelminthes</taxon>
        <taxon>Cestoda</taxon>
        <taxon>Eucestoda</taxon>
        <taxon>Cyclophyllidea</taxon>
        <taxon>Hymenolepididae</taxon>
        <taxon>Hymenolepis</taxon>
    </lineage>
</organism>
<proteinExistence type="predicted"/>
<keyword evidence="2" id="KW-1185">Reference proteome</keyword>
<protein>
    <submittedName>
        <fullName evidence="1">Uncharacterized protein</fullName>
    </submittedName>
</protein>
<evidence type="ECO:0000313" key="2">
    <source>
        <dbReference type="Proteomes" id="UP000321570"/>
    </source>
</evidence>
<sequence>MKARISTVVRNIFTQMNFSIPTKDPKNYMKSHGIFITVIFIRAAWQISPTPFELPCCFVSLTDAVTSYFSANESCRNN</sequence>
<accession>A0A564Z5G1</accession>
<evidence type="ECO:0000313" key="1">
    <source>
        <dbReference type="EMBL" id="VUZ54253.1"/>
    </source>
</evidence>
<dbReference type="AlphaFoldDB" id="A0A564Z5G1"/>
<dbReference type="Proteomes" id="UP000321570">
    <property type="component" value="Unassembled WGS sequence"/>
</dbReference>